<feature type="domain" description="YqaJ viral recombinase" evidence="1">
    <location>
        <begin position="146"/>
        <end position="304"/>
    </location>
</feature>
<dbReference type="Pfam" id="PF09588">
    <property type="entry name" value="YqaJ"/>
    <property type="match status" value="1"/>
</dbReference>
<reference evidence="2" key="1">
    <citation type="journal article" date="2020" name="Nature">
        <title>Giant virus diversity and host interactions through global metagenomics.</title>
        <authorList>
            <person name="Schulz F."/>
            <person name="Roux S."/>
            <person name="Paez-Espino D."/>
            <person name="Jungbluth S."/>
            <person name="Walsh D.A."/>
            <person name="Denef V.J."/>
            <person name="McMahon K.D."/>
            <person name="Konstantinidis K.T."/>
            <person name="Eloe-Fadrosh E.A."/>
            <person name="Kyrpides N.C."/>
            <person name="Woyke T."/>
        </authorList>
    </citation>
    <scope>NUCLEOTIDE SEQUENCE</scope>
    <source>
        <strain evidence="2">GVMAG-M-3300009182-46</strain>
    </source>
</reference>
<dbReference type="InterPro" id="IPR051703">
    <property type="entry name" value="NF-kappa-B_Signaling_Reg"/>
</dbReference>
<name>A0A6C0F9S8_9ZZZZ</name>
<dbReference type="Gene3D" id="3.90.320.10">
    <property type="match status" value="1"/>
</dbReference>
<sequence>MQLKDLGELVNILDEITVDSEEDIRYFNEDAVIELTDEFLHVMELYIQDNVKGIAEPDFEETFFDSIKELMVEQFKVDPFFTEEAEDEFDDILNCSMDQFFETFMPRRSHKESKIVRRLTPEMIQQLEQQLKYLEEKPQPVQRSKEWYDFRQNLITASNAYKAFENDATKNQLIYEKCNIKLPQLECNNEIIGEGQEETIIKIINITTAPNRPVNINTTLHHGQKYEPVSVMLYEDTYKTKIQDFGCIQHDKYSFLGASPDGINVDKNSPRYGRMLEIKNIVNREIDGIPKKEYWVQMQMQMETCKLEECDFLENKFVEYDSYEQFKEDGTFLLSNNDEKKGIILYFNDKAGNPKYVYKPIQMNEDEFAEWETNMLDLMQSKEYGYMWIKNCYWKSEIFSCVLVERNQFWFENNVQDLIDLWSTVEKERVSGFHHRAPVKKNNLKKMQDDDASLPFGTGCLLSLNKLTGKVNVSQN</sequence>
<dbReference type="EMBL" id="MN739028">
    <property type="protein sequence ID" value="QHT35925.1"/>
    <property type="molecule type" value="Genomic_DNA"/>
</dbReference>
<evidence type="ECO:0000259" key="1">
    <source>
        <dbReference type="Pfam" id="PF09588"/>
    </source>
</evidence>
<dbReference type="CDD" id="cd22343">
    <property type="entry name" value="PDDEXK_lambda_exonuclease-like"/>
    <property type="match status" value="1"/>
</dbReference>
<dbReference type="AlphaFoldDB" id="A0A6C0F9S8"/>
<proteinExistence type="predicted"/>
<accession>A0A6C0F9S8</accession>
<dbReference type="PANTHER" id="PTHR46609:SF6">
    <property type="entry name" value="EXONUCLEASE, PHAGE-TYPE_RECB, C-TERMINAL DOMAIN-CONTAINING PROTEIN-RELATED"/>
    <property type="match status" value="1"/>
</dbReference>
<dbReference type="InterPro" id="IPR019080">
    <property type="entry name" value="YqaJ_viral_recombinase"/>
</dbReference>
<dbReference type="InterPro" id="IPR011604">
    <property type="entry name" value="PDDEXK-like_dom_sf"/>
</dbReference>
<dbReference type="SUPFAM" id="SSF52980">
    <property type="entry name" value="Restriction endonuclease-like"/>
    <property type="match status" value="1"/>
</dbReference>
<evidence type="ECO:0000313" key="2">
    <source>
        <dbReference type="EMBL" id="QHT35925.1"/>
    </source>
</evidence>
<protein>
    <recommendedName>
        <fullName evidence="1">YqaJ viral recombinase domain-containing protein</fullName>
    </recommendedName>
</protein>
<organism evidence="2">
    <name type="scientific">viral metagenome</name>
    <dbReference type="NCBI Taxonomy" id="1070528"/>
    <lineage>
        <taxon>unclassified sequences</taxon>
        <taxon>metagenomes</taxon>
        <taxon>organismal metagenomes</taxon>
    </lineage>
</organism>
<dbReference type="PANTHER" id="PTHR46609">
    <property type="entry name" value="EXONUCLEASE, PHAGE-TYPE/RECB, C-TERMINAL DOMAIN-CONTAINING PROTEIN"/>
    <property type="match status" value="1"/>
</dbReference>
<dbReference type="InterPro" id="IPR011335">
    <property type="entry name" value="Restrct_endonuc-II-like"/>
</dbReference>